<dbReference type="SUPFAM" id="SSF158472">
    <property type="entry name" value="HAMP domain-like"/>
    <property type="match status" value="1"/>
</dbReference>
<dbReference type="Proteomes" id="UP001161389">
    <property type="component" value="Unassembled WGS sequence"/>
</dbReference>
<feature type="compositionally biased region" description="Polar residues" evidence="1">
    <location>
        <begin position="228"/>
        <end position="245"/>
    </location>
</feature>
<evidence type="ECO:0000259" key="4">
    <source>
        <dbReference type="PROSITE" id="PS50885"/>
    </source>
</evidence>
<dbReference type="PANTHER" id="PTHR44757">
    <property type="entry name" value="DIGUANYLATE CYCLASE DGCP"/>
    <property type="match status" value="1"/>
</dbReference>
<dbReference type="SUPFAM" id="SSF141868">
    <property type="entry name" value="EAL domain-like"/>
    <property type="match status" value="1"/>
</dbReference>
<dbReference type="Gene3D" id="3.20.20.450">
    <property type="entry name" value="EAL domain"/>
    <property type="match status" value="1"/>
</dbReference>
<dbReference type="InterPro" id="IPR052155">
    <property type="entry name" value="Biofilm_reg_signaling"/>
</dbReference>
<evidence type="ECO:0000259" key="5">
    <source>
        <dbReference type="PROSITE" id="PS50887"/>
    </source>
</evidence>
<reference evidence="6" key="1">
    <citation type="journal article" date="2014" name="Int. J. Syst. Evol. Microbiol.">
        <title>Complete genome sequence of Corynebacterium casei LMG S-19264T (=DSM 44701T), isolated from a smear-ripened cheese.</title>
        <authorList>
            <consortium name="US DOE Joint Genome Institute (JGI-PGF)"/>
            <person name="Walter F."/>
            <person name="Albersmeier A."/>
            <person name="Kalinowski J."/>
            <person name="Ruckert C."/>
        </authorList>
    </citation>
    <scope>NUCLEOTIDE SEQUENCE</scope>
    <source>
        <strain evidence="6">NBRC 110071</strain>
    </source>
</reference>
<feature type="domain" description="HAMP" evidence="4">
    <location>
        <begin position="309"/>
        <end position="362"/>
    </location>
</feature>
<dbReference type="RefSeq" id="WP_284377511.1">
    <property type="nucleotide sequence ID" value="NZ_BSNM01000002.1"/>
</dbReference>
<feature type="domain" description="GGDEF" evidence="5">
    <location>
        <begin position="398"/>
        <end position="544"/>
    </location>
</feature>
<proteinExistence type="predicted"/>
<comment type="caution">
    <text evidence="6">The sequence shown here is derived from an EMBL/GenBank/DDBJ whole genome shotgun (WGS) entry which is preliminary data.</text>
</comment>
<dbReference type="PROSITE" id="PS50887">
    <property type="entry name" value="GGDEF"/>
    <property type="match status" value="1"/>
</dbReference>
<evidence type="ECO:0000313" key="7">
    <source>
        <dbReference type="Proteomes" id="UP001161389"/>
    </source>
</evidence>
<dbReference type="NCBIfam" id="TIGR00254">
    <property type="entry name" value="GGDEF"/>
    <property type="match status" value="1"/>
</dbReference>
<feature type="region of interest" description="Disordered" evidence="1">
    <location>
        <begin position="226"/>
        <end position="245"/>
    </location>
</feature>
<dbReference type="InterPro" id="IPR001633">
    <property type="entry name" value="EAL_dom"/>
</dbReference>
<evidence type="ECO:0000313" key="6">
    <source>
        <dbReference type="EMBL" id="GLQ29636.1"/>
    </source>
</evidence>
<dbReference type="InterPro" id="IPR000160">
    <property type="entry name" value="GGDEF_dom"/>
</dbReference>
<dbReference type="Pfam" id="PF00990">
    <property type="entry name" value="GGDEF"/>
    <property type="match status" value="1"/>
</dbReference>
<evidence type="ECO:0000256" key="1">
    <source>
        <dbReference type="SAM" id="MobiDB-lite"/>
    </source>
</evidence>
<dbReference type="InterPro" id="IPR043128">
    <property type="entry name" value="Rev_trsase/Diguanyl_cyclase"/>
</dbReference>
<reference evidence="6" key="2">
    <citation type="submission" date="2023-01" db="EMBL/GenBank/DDBJ databases">
        <title>Draft genome sequence of Litoribrevibacter albus strain NBRC 110071.</title>
        <authorList>
            <person name="Sun Q."/>
            <person name="Mori K."/>
        </authorList>
    </citation>
    <scope>NUCLEOTIDE SEQUENCE</scope>
    <source>
        <strain evidence="6">NBRC 110071</strain>
    </source>
</reference>
<evidence type="ECO:0000259" key="3">
    <source>
        <dbReference type="PROSITE" id="PS50883"/>
    </source>
</evidence>
<dbReference type="EMBL" id="BSNM01000002">
    <property type="protein sequence ID" value="GLQ29636.1"/>
    <property type="molecule type" value="Genomic_DNA"/>
</dbReference>
<dbReference type="AlphaFoldDB" id="A0AA37W6N5"/>
<dbReference type="InterPro" id="IPR035919">
    <property type="entry name" value="EAL_sf"/>
</dbReference>
<sequence length="816" mass="93042">MTLSKRALFVIFPVVFLSFYLAAVISYFSIAETTRKLEQNRLNLAVTELSSLYDQYTTYAESYLLALTESTIFRDYISGRSHNRYSHITLSSSIEKAIRSFEQHKTDELSFAIHTNDANLTREFFFELSDNPFAELDEQLINELKQLQQSSGYSYIHHIQSDSHEHLIAITKVLDRQTFLPPHPSQLANSVLVTFALEPSKFIELKRDIEESYGATVDVHSDLDSAPVETQKSSAQTPHSENQHAHNQITDISLDLFAEATLNNNDTLHIHVTHDYLENHLAPTRQGLTTLGILFFVVSSLILYFLLQRYITRPIIRLEHELSQVMANQKDNIDVTADASNEIGRLERTFNTLYGNLVQAYQKTKELSEQDSLTKLHNIAYITERTNQLLHHAQEHELQVTFIYIDLDNFKFVNDRFGHGTGDALLKSVAHKLTLICHQDDMPHHQSIEDCLIGRIAGDEFAIILEHPEMSPEDSPAEHIANQVLQLFKDGYHFERGHFPVSASIGISKYPQDGHTLSQLINNADNAMYHAKHGGKNQISLYSEEIANKTRRLKDIEQELKTLNPDDEFYLVYMPLVNTRSRQIDGFEVLIRWISPKLGFVGPDEFIPISESFGLFNKIDSWVAETAFKSYADLKARLGRDFKLSINLSSAQLNSNKLGVDLIVLANQYQVPPKQIQLEMTETLNVEYTQETDVLLKVLIAQGFNIAIDDFGTGYTALLQLIEYPAKMIKLDKTFIDKSMEEGKRSLLAPLINICHSQNLQVTAEGVENEEIAAYLTSIGCDYLQGYYFGKPERLEDLSFDHEWYNRPSLSKQSNS</sequence>
<dbReference type="PROSITE" id="PS50885">
    <property type="entry name" value="HAMP"/>
    <property type="match status" value="1"/>
</dbReference>
<evidence type="ECO:0000256" key="2">
    <source>
        <dbReference type="SAM" id="Phobius"/>
    </source>
</evidence>
<dbReference type="SMART" id="SM00052">
    <property type="entry name" value="EAL"/>
    <property type="match status" value="1"/>
</dbReference>
<dbReference type="SUPFAM" id="SSF55073">
    <property type="entry name" value="Nucleotide cyclase"/>
    <property type="match status" value="1"/>
</dbReference>
<dbReference type="Pfam" id="PF00563">
    <property type="entry name" value="EAL"/>
    <property type="match status" value="1"/>
</dbReference>
<dbReference type="SMART" id="SM00267">
    <property type="entry name" value="GGDEF"/>
    <property type="match status" value="1"/>
</dbReference>
<dbReference type="GO" id="GO:0016020">
    <property type="term" value="C:membrane"/>
    <property type="evidence" value="ECO:0007669"/>
    <property type="project" value="InterPro"/>
</dbReference>
<feature type="domain" description="EAL" evidence="3">
    <location>
        <begin position="553"/>
        <end position="806"/>
    </location>
</feature>
<dbReference type="InterPro" id="IPR029787">
    <property type="entry name" value="Nucleotide_cyclase"/>
</dbReference>
<name>A0AA37W6N5_9GAMM</name>
<keyword evidence="7" id="KW-1185">Reference proteome</keyword>
<keyword evidence="2" id="KW-0472">Membrane</keyword>
<dbReference type="Gene3D" id="6.10.340.10">
    <property type="match status" value="1"/>
</dbReference>
<keyword evidence="2" id="KW-0812">Transmembrane</keyword>
<dbReference type="Gene3D" id="3.30.70.270">
    <property type="match status" value="1"/>
</dbReference>
<keyword evidence="2" id="KW-1133">Transmembrane helix</keyword>
<accession>A0AA37W6N5</accession>
<dbReference type="Pfam" id="PF00672">
    <property type="entry name" value="HAMP"/>
    <property type="match status" value="1"/>
</dbReference>
<dbReference type="CDD" id="cd01948">
    <property type="entry name" value="EAL"/>
    <property type="match status" value="1"/>
</dbReference>
<gene>
    <name evidence="6" type="ORF">GCM10007876_01140</name>
</gene>
<dbReference type="PROSITE" id="PS50883">
    <property type="entry name" value="EAL"/>
    <property type="match status" value="1"/>
</dbReference>
<protein>
    <submittedName>
        <fullName evidence="6">GGDEF domain-containing protein</fullName>
    </submittedName>
</protein>
<dbReference type="GO" id="GO:0007165">
    <property type="term" value="P:signal transduction"/>
    <property type="evidence" value="ECO:0007669"/>
    <property type="project" value="InterPro"/>
</dbReference>
<feature type="transmembrane region" description="Helical" evidence="2">
    <location>
        <begin position="7"/>
        <end position="30"/>
    </location>
</feature>
<dbReference type="InterPro" id="IPR003660">
    <property type="entry name" value="HAMP_dom"/>
</dbReference>
<organism evidence="6 7">
    <name type="scientific">Litoribrevibacter albus</name>
    <dbReference type="NCBI Taxonomy" id="1473156"/>
    <lineage>
        <taxon>Bacteria</taxon>
        <taxon>Pseudomonadati</taxon>
        <taxon>Pseudomonadota</taxon>
        <taxon>Gammaproteobacteria</taxon>
        <taxon>Oceanospirillales</taxon>
        <taxon>Oceanospirillaceae</taxon>
        <taxon>Litoribrevibacter</taxon>
    </lineage>
</organism>
<dbReference type="CDD" id="cd01949">
    <property type="entry name" value="GGDEF"/>
    <property type="match status" value="1"/>
</dbReference>
<dbReference type="PANTHER" id="PTHR44757:SF2">
    <property type="entry name" value="BIOFILM ARCHITECTURE MAINTENANCE PROTEIN MBAA"/>
    <property type="match status" value="1"/>
</dbReference>